<sequence length="621" mass="70469">MMGVLKENEIRVLTLEPGAREAPLVGSLVIIRLDRPHSEYNALSYRWQASAVPNATGDPSVTANIELDGDKAFAVTKNAESALRHLRLVKKKFSIWIDAICIDQENWEERTSQVRMMGEIYSQAERVYIWLDIDLPIYLPAFEMLEDLLPPMPFDLPSEEDGKVLTAWTSSHHDVLGDDPEVWEPLLLIGENEYWTRVWIQQEIAFAETLTIQCRDFSINASKLHQFQELVSDKISDDTVALDPRWERLLMGHVLLTGVNRPNFEDLQSFPSGHRYRSLLQAVTDGHKLVATDPRDKIYAVLGLIQPSDAAMAHFPIDYRRSVDQVHLDVARFMAEVCGSVAFLAMVEKGRRQAGLPTWLPNWDNILHQVRIDTEEYGLRYWGEHALQLWPKLSSDSRILTVYSLQLDAVAGVLSTSFAEWGENLVADLCEKLELGVPLFEGGDVKFSEPPGALSSLPYSLVSFAMVVLQEKKDVVEEWIDTLSTDVSKEAVRQKYKPSDQHGDDAEDLDEEFQNLSTEDQIEVELRVWQAVNQKLRLFRGEWRLGMSKQGSLIRLPPQARPGDQIYGFLQCPASIVLRPIDGTYFEVIGACWLAGVEFPRDIYSGEKGVGDFRLRKVMLV</sequence>
<name>A0A6A6QCJ0_9PEZI</name>
<dbReference type="PANTHER" id="PTHR24148:SF64">
    <property type="entry name" value="HETEROKARYON INCOMPATIBILITY DOMAIN-CONTAINING PROTEIN"/>
    <property type="match status" value="1"/>
</dbReference>
<dbReference type="PANTHER" id="PTHR24148">
    <property type="entry name" value="ANKYRIN REPEAT DOMAIN-CONTAINING PROTEIN 39 HOMOLOG-RELATED"/>
    <property type="match status" value="1"/>
</dbReference>
<organism evidence="2 3">
    <name type="scientific">Lophium mytilinum</name>
    <dbReference type="NCBI Taxonomy" id="390894"/>
    <lineage>
        <taxon>Eukaryota</taxon>
        <taxon>Fungi</taxon>
        <taxon>Dikarya</taxon>
        <taxon>Ascomycota</taxon>
        <taxon>Pezizomycotina</taxon>
        <taxon>Dothideomycetes</taxon>
        <taxon>Pleosporomycetidae</taxon>
        <taxon>Mytilinidiales</taxon>
        <taxon>Mytilinidiaceae</taxon>
        <taxon>Lophium</taxon>
    </lineage>
</organism>
<dbReference type="Proteomes" id="UP000799750">
    <property type="component" value="Unassembled WGS sequence"/>
</dbReference>
<dbReference type="InterPro" id="IPR052895">
    <property type="entry name" value="HetReg/Transcr_Mod"/>
</dbReference>
<evidence type="ECO:0000313" key="3">
    <source>
        <dbReference type="Proteomes" id="UP000799750"/>
    </source>
</evidence>
<dbReference type="InterPro" id="IPR010730">
    <property type="entry name" value="HET"/>
</dbReference>
<evidence type="ECO:0000313" key="2">
    <source>
        <dbReference type="EMBL" id="KAF2489861.1"/>
    </source>
</evidence>
<accession>A0A6A6QCJ0</accession>
<proteinExistence type="predicted"/>
<dbReference type="AlphaFoldDB" id="A0A6A6QCJ0"/>
<feature type="domain" description="Heterokaryon incompatibility" evidence="1">
    <location>
        <begin position="40"/>
        <end position="203"/>
    </location>
</feature>
<evidence type="ECO:0000259" key="1">
    <source>
        <dbReference type="Pfam" id="PF06985"/>
    </source>
</evidence>
<dbReference type="Pfam" id="PF06985">
    <property type="entry name" value="HET"/>
    <property type="match status" value="1"/>
</dbReference>
<keyword evidence="3" id="KW-1185">Reference proteome</keyword>
<dbReference type="OrthoDB" id="2157530at2759"/>
<protein>
    <submittedName>
        <fullName evidence="2">HET-domain-containing protein</fullName>
    </submittedName>
</protein>
<dbReference type="EMBL" id="MU004198">
    <property type="protein sequence ID" value="KAF2489861.1"/>
    <property type="molecule type" value="Genomic_DNA"/>
</dbReference>
<gene>
    <name evidence="2" type="ORF">BU16DRAFT_622464</name>
</gene>
<reference evidence="2" key="1">
    <citation type="journal article" date="2020" name="Stud. Mycol.">
        <title>101 Dothideomycetes genomes: a test case for predicting lifestyles and emergence of pathogens.</title>
        <authorList>
            <person name="Haridas S."/>
            <person name="Albert R."/>
            <person name="Binder M."/>
            <person name="Bloem J."/>
            <person name="Labutti K."/>
            <person name="Salamov A."/>
            <person name="Andreopoulos B."/>
            <person name="Baker S."/>
            <person name="Barry K."/>
            <person name="Bills G."/>
            <person name="Bluhm B."/>
            <person name="Cannon C."/>
            <person name="Castanera R."/>
            <person name="Culley D."/>
            <person name="Daum C."/>
            <person name="Ezra D."/>
            <person name="Gonzalez J."/>
            <person name="Henrissat B."/>
            <person name="Kuo A."/>
            <person name="Liang C."/>
            <person name="Lipzen A."/>
            <person name="Lutzoni F."/>
            <person name="Magnuson J."/>
            <person name="Mondo S."/>
            <person name="Nolan M."/>
            <person name="Ohm R."/>
            <person name="Pangilinan J."/>
            <person name="Park H.-J."/>
            <person name="Ramirez L."/>
            <person name="Alfaro M."/>
            <person name="Sun H."/>
            <person name="Tritt A."/>
            <person name="Yoshinaga Y."/>
            <person name="Zwiers L.-H."/>
            <person name="Turgeon B."/>
            <person name="Goodwin S."/>
            <person name="Spatafora J."/>
            <person name="Crous P."/>
            <person name="Grigoriev I."/>
        </authorList>
    </citation>
    <scope>NUCLEOTIDE SEQUENCE</scope>
    <source>
        <strain evidence="2">CBS 269.34</strain>
    </source>
</reference>